<proteinExistence type="predicted"/>
<dbReference type="SUPFAM" id="SSF103370">
    <property type="entry name" value="NinB"/>
    <property type="match status" value="1"/>
</dbReference>
<dbReference type="Proteomes" id="UP000216885">
    <property type="component" value="Unassembled WGS sequence"/>
</dbReference>
<evidence type="ECO:0000313" key="2">
    <source>
        <dbReference type="Proteomes" id="UP000216885"/>
    </source>
</evidence>
<protein>
    <recommendedName>
        <fullName evidence="3">NinB protein</fullName>
    </recommendedName>
</protein>
<dbReference type="Gene3D" id="1.10.3790.10">
    <property type="entry name" value="NinB"/>
    <property type="match status" value="1"/>
</dbReference>
<sequence>MDKQVFQLVSPQVRRNAAYACANAPDGYRVEIRPRTRTLAQNDFLWSILTDISKQVEFVVNGALVKVSAEEVKDILTAGLRRETRMALGIDGGMVLLGQRTSKMTVREMTDLIDLAHAFGNERGVEWSPTSLGGAI</sequence>
<name>A0A261U460_9BORD</name>
<accession>A0A261U460</accession>
<dbReference type="InterPro" id="IPR036619">
    <property type="entry name" value="NinB_sf"/>
</dbReference>
<reference evidence="1 2" key="1">
    <citation type="submission" date="2017-05" db="EMBL/GenBank/DDBJ databases">
        <title>Complete and WGS of Bordetella genogroups.</title>
        <authorList>
            <person name="Spilker T."/>
            <person name="LiPuma J."/>
        </authorList>
    </citation>
    <scope>NUCLEOTIDE SEQUENCE [LARGE SCALE GENOMIC DNA]</scope>
    <source>
        <strain evidence="1 2">AU9919</strain>
    </source>
</reference>
<evidence type="ECO:0000313" key="1">
    <source>
        <dbReference type="EMBL" id="OZI56758.1"/>
    </source>
</evidence>
<organism evidence="1 2">
    <name type="scientific">Bordetella genomosp. 4</name>
    <dbReference type="NCBI Taxonomy" id="463044"/>
    <lineage>
        <taxon>Bacteria</taxon>
        <taxon>Pseudomonadati</taxon>
        <taxon>Pseudomonadota</taxon>
        <taxon>Betaproteobacteria</taxon>
        <taxon>Burkholderiales</taxon>
        <taxon>Alcaligenaceae</taxon>
        <taxon>Bordetella</taxon>
    </lineage>
</organism>
<dbReference type="AlphaFoldDB" id="A0A261U460"/>
<dbReference type="InterPro" id="IPR008711">
    <property type="entry name" value="Recombinase_NinB"/>
</dbReference>
<gene>
    <name evidence="1" type="ORF">CAL20_15270</name>
</gene>
<keyword evidence="2" id="KW-1185">Reference proteome</keyword>
<comment type="caution">
    <text evidence="1">The sequence shown here is derived from an EMBL/GenBank/DDBJ whole genome shotgun (WGS) entry which is preliminary data.</text>
</comment>
<dbReference type="EMBL" id="NEVQ01000013">
    <property type="protein sequence ID" value="OZI56758.1"/>
    <property type="molecule type" value="Genomic_DNA"/>
</dbReference>
<evidence type="ECO:0008006" key="3">
    <source>
        <dbReference type="Google" id="ProtNLM"/>
    </source>
</evidence>
<dbReference type="Pfam" id="PF05772">
    <property type="entry name" value="NinB"/>
    <property type="match status" value="1"/>
</dbReference>